<name>A0ABS4SN49_9PROT</name>
<organism evidence="2 3">
    <name type="scientific">Azospirillum rugosum</name>
    <dbReference type="NCBI Taxonomy" id="416170"/>
    <lineage>
        <taxon>Bacteria</taxon>
        <taxon>Pseudomonadati</taxon>
        <taxon>Pseudomonadota</taxon>
        <taxon>Alphaproteobacteria</taxon>
        <taxon>Rhodospirillales</taxon>
        <taxon>Azospirillaceae</taxon>
        <taxon>Azospirillum</taxon>
    </lineage>
</organism>
<dbReference type="RefSeq" id="WP_209767920.1">
    <property type="nucleotide sequence ID" value="NZ_JAGINP010000013.1"/>
</dbReference>
<feature type="compositionally biased region" description="Basic residues" evidence="1">
    <location>
        <begin position="47"/>
        <end position="64"/>
    </location>
</feature>
<comment type="caution">
    <text evidence="2">The sequence shown here is derived from an EMBL/GenBank/DDBJ whole genome shotgun (WGS) entry which is preliminary data.</text>
</comment>
<dbReference type="Proteomes" id="UP000781958">
    <property type="component" value="Unassembled WGS sequence"/>
</dbReference>
<keyword evidence="3" id="KW-1185">Reference proteome</keyword>
<evidence type="ECO:0000313" key="3">
    <source>
        <dbReference type="Proteomes" id="UP000781958"/>
    </source>
</evidence>
<dbReference type="EMBL" id="JAGINP010000013">
    <property type="protein sequence ID" value="MBP2293987.1"/>
    <property type="molecule type" value="Genomic_DNA"/>
</dbReference>
<accession>A0ABS4SN49</accession>
<reference evidence="2 3" key="1">
    <citation type="submission" date="2021-03" db="EMBL/GenBank/DDBJ databases">
        <title>Genomic Encyclopedia of Type Strains, Phase III (KMG-III): the genomes of soil and plant-associated and newly described type strains.</title>
        <authorList>
            <person name="Whitman W."/>
        </authorList>
    </citation>
    <scope>NUCLEOTIDE SEQUENCE [LARGE SCALE GENOMIC DNA]</scope>
    <source>
        <strain evidence="2 3">IMMIB AFH-6</strain>
    </source>
</reference>
<feature type="region of interest" description="Disordered" evidence="1">
    <location>
        <begin position="41"/>
        <end position="64"/>
    </location>
</feature>
<proteinExistence type="predicted"/>
<gene>
    <name evidence="2" type="ORF">J2851_003772</name>
</gene>
<evidence type="ECO:0000256" key="1">
    <source>
        <dbReference type="SAM" id="MobiDB-lite"/>
    </source>
</evidence>
<protein>
    <submittedName>
        <fullName evidence="2">Uncharacterized protein</fullName>
    </submittedName>
</protein>
<evidence type="ECO:0000313" key="2">
    <source>
        <dbReference type="EMBL" id="MBP2293987.1"/>
    </source>
</evidence>
<sequence>MKGSPRSVWLSMTNRAANQAVGFWSGLFTAAAKRNQAAMLNAMTKPTKAKTRSKTTRTPKKKGH</sequence>